<dbReference type="AlphaFoldDB" id="A0A1H8CPI2"/>
<dbReference type="EMBL" id="FOBV01000010">
    <property type="protein sequence ID" value="SEM96925.1"/>
    <property type="molecule type" value="Genomic_DNA"/>
</dbReference>
<dbReference type="OrthoDB" id="1242646at2"/>
<keyword evidence="3" id="KW-1185">Reference proteome</keyword>
<proteinExistence type="predicted"/>
<sequence>MKTILYFFFSLLTVSVSGQVGINTPNPEATFQVVGKPDDPNHYDGIIPPSITGDQLSKKIYSSSKKGALLFVTVPPYILSGQVINISEPGLYYFDGNRWQPAQQERKIEYQTILVFDRNTNSPLTASTQWSAPVNIWDDKDTYDTSTKFYSMGTKKFGGLEGAVSFRKIDGIINIKFLVSRTNGSNPVSDDAVMDISDICNELGYFPTDVAWLHPENSTALMSVFLQNNSIHIPASTLNAITANTVGEAKGYSTWTKPHLK</sequence>
<gene>
    <name evidence="2" type="ORF">SAMN05421856_11045</name>
</gene>
<protein>
    <submittedName>
        <fullName evidence="2">Uncharacterized protein</fullName>
    </submittedName>
</protein>
<feature type="chain" id="PRO_5011777610" evidence="1">
    <location>
        <begin position="19"/>
        <end position="261"/>
    </location>
</feature>
<name>A0A1H8CPI2_9FLAO</name>
<dbReference type="RefSeq" id="WP_090001555.1">
    <property type="nucleotide sequence ID" value="NZ_FOBV01000010.1"/>
</dbReference>
<keyword evidence="1" id="KW-0732">Signal</keyword>
<evidence type="ECO:0000313" key="3">
    <source>
        <dbReference type="Proteomes" id="UP000199450"/>
    </source>
</evidence>
<organism evidence="2 3">
    <name type="scientific">Chryseobacterium taichungense</name>
    <dbReference type="NCBI Taxonomy" id="295069"/>
    <lineage>
        <taxon>Bacteria</taxon>
        <taxon>Pseudomonadati</taxon>
        <taxon>Bacteroidota</taxon>
        <taxon>Flavobacteriia</taxon>
        <taxon>Flavobacteriales</taxon>
        <taxon>Weeksellaceae</taxon>
        <taxon>Chryseobacterium group</taxon>
        <taxon>Chryseobacterium</taxon>
    </lineage>
</organism>
<dbReference type="STRING" id="295069.SAMN05421856_11045"/>
<feature type="signal peptide" evidence="1">
    <location>
        <begin position="1"/>
        <end position="18"/>
    </location>
</feature>
<accession>A0A1H8CPI2</accession>
<reference evidence="3" key="1">
    <citation type="submission" date="2016-10" db="EMBL/GenBank/DDBJ databases">
        <authorList>
            <person name="Varghese N."/>
            <person name="Submissions S."/>
        </authorList>
    </citation>
    <scope>NUCLEOTIDE SEQUENCE [LARGE SCALE GENOMIC DNA]</scope>
    <source>
        <strain evidence="3">DSM 17453</strain>
    </source>
</reference>
<dbReference type="Proteomes" id="UP000199450">
    <property type="component" value="Unassembled WGS sequence"/>
</dbReference>
<evidence type="ECO:0000313" key="2">
    <source>
        <dbReference type="EMBL" id="SEM96925.1"/>
    </source>
</evidence>
<evidence type="ECO:0000256" key="1">
    <source>
        <dbReference type="SAM" id="SignalP"/>
    </source>
</evidence>